<evidence type="ECO:0000256" key="3">
    <source>
        <dbReference type="ARBA" id="ARBA00022692"/>
    </source>
</evidence>
<comment type="subcellular location">
    <subcellularLocation>
        <location evidence="1 6">Membrane</location>
        <topology evidence="1 6">Multi-pass membrane protein</topology>
    </subcellularLocation>
</comment>
<evidence type="ECO:0008006" key="11">
    <source>
        <dbReference type="Google" id="ProtNLM"/>
    </source>
</evidence>
<feature type="transmembrane region" description="Helical" evidence="8">
    <location>
        <begin position="396"/>
        <end position="421"/>
    </location>
</feature>
<feature type="compositionally biased region" description="Basic and acidic residues" evidence="7">
    <location>
        <begin position="608"/>
        <end position="623"/>
    </location>
</feature>
<dbReference type="PANTHER" id="PTHR11654">
    <property type="entry name" value="OLIGOPEPTIDE TRANSPORTER-RELATED"/>
    <property type="match status" value="1"/>
</dbReference>
<dbReference type="Gene3D" id="1.20.1250.20">
    <property type="entry name" value="MFS general substrate transporter like domains"/>
    <property type="match status" value="1"/>
</dbReference>
<feature type="transmembrane region" description="Helical" evidence="8">
    <location>
        <begin position="207"/>
        <end position="226"/>
    </location>
</feature>
<feature type="transmembrane region" description="Helical" evidence="8">
    <location>
        <begin position="267"/>
        <end position="285"/>
    </location>
</feature>
<keyword evidence="3 6" id="KW-0812">Transmembrane</keyword>
<evidence type="ECO:0000313" key="9">
    <source>
        <dbReference type="EMBL" id="CAK9436398.1"/>
    </source>
</evidence>
<dbReference type="Proteomes" id="UP001497383">
    <property type="component" value="Chromosome 1"/>
</dbReference>
<evidence type="ECO:0000256" key="8">
    <source>
        <dbReference type="SAM" id="Phobius"/>
    </source>
</evidence>
<evidence type="ECO:0000256" key="1">
    <source>
        <dbReference type="ARBA" id="ARBA00004141"/>
    </source>
</evidence>
<reference evidence="9 10" key="1">
    <citation type="submission" date="2024-03" db="EMBL/GenBank/DDBJ databases">
        <authorList>
            <person name="Brejova B."/>
        </authorList>
    </citation>
    <scope>NUCLEOTIDE SEQUENCE [LARGE SCALE GENOMIC DNA]</scope>
    <source>
        <strain evidence="9 10">CBS 14171</strain>
    </source>
</reference>
<evidence type="ECO:0000256" key="2">
    <source>
        <dbReference type="ARBA" id="ARBA00005982"/>
    </source>
</evidence>
<gene>
    <name evidence="9" type="ORF">LODBEIA_P09560</name>
</gene>
<name>A0ABP0ZF00_9ASCO</name>
<evidence type="ECO:0000313" key="10">
    <source>
        <dbReference type="Proteomes" id="UP001497383"/>
    </source>
</evidence>
<proteinExistence type="inferred from homology"/>
<dbReference type="EMBL" id="OZ022405">
    <property type="protein sequence ID" value="CAK9436398.1"/>
    <property type="molecule type" value="Genomic_DNA"/>
</dbReference>
<dbReference type="RefSeq" id="XP_066827894.1">
    <property type="nucleotide sequence ID" value="XM_066976933.1"/>
</dbReference>
<dbReference type="PROSITE" id="PS01023">
    <property type="entry name" value="PTR2_2"/>
    <property type="match status" value="1"/>
</dbReference>
<evidence type="ECO:0000256" key="7">
    <source>
        <dbReference type="SAM" id="MobiDB-lite"/>
    </source>
</evidence>
<evidence type="ECO:0000256" key="6">
    <source>
        <dbReference type="RuleBase" id="RU003755"/>
    </source>
</evidence>
<evidence type="ECO:0000256" key="4">
    <source>
        <dbReference type="ARBA" id="ARBA00022989"/>
    </source>
</evidence>
<sequence>MSPSVEKIPTAQVTAATNASSSSSSSSSKVDLIEKVAPVIQEEQEIYDYDDSLNYTTHYVDEYNPKGLRKPTDEEAESLRRVLGDLKWPTYLLCLAELAERASYYSCSNLVVNFIMRPKPQGSRWGAPVSTTSDESAGALGQGLQTATALTLLLTFLAYVIPLYGGFVADAHIGKFKAINYGVWIGGVAHLLFIIAAIPPVMDKVKASLAVIVLAIITLAIGTGLIKPNLLPLLLDQYPETTDVVKVLPTGESVIVDRQKTYQRMTLIFYWSINIGAFFQLATSYCARRVGFWLAFFVPMIMYLFLPAILWWVRPQLKVEEPQGSLLTNAARIFKITFSGNFIKRWKQGSLWEYAKPTNMYARGVEYYNTKKQTPITWTDQWVLDMKQTVNACKIFVYYIVFNLAASGIGSVTTSLVGSMSTKGVPNDLFNNFNPLTIIILLPILDKVVYPFLRRHKIEFRPIWRIALGLTLGALGQACGAILQDQVYKTSPCGQFATTCDRASPISAWAATSIYCLGAAGECFANTTAYEISYTRSPPHMKGLVMAMFLFMSSISAMISQATLPALVDPYLVYPFIAITVIAFAAAILILIQFRNLHKVMEVERLERERMEREEKQQREESKGTGNAIEAVVSRASAAPI</sequence>
<dbReference type="InterPro" id="IPR000109">
    <property type="entry name" value="POT_fam"/>
</dbReference>
<keyword evidence="6" id="KW-0813">Transport</keyword>
<evidence type="ECO:0000256" key="5">
    <source>
        <dbReference type="ARBA" id="ARBA00023136"/>
    </source>
</evidence>
<keyword evidence="4 8" id="KW-1133">Transmembrane helix</keyword>
<feature type="transmembrane region" description="Helical" evidence="8">
    <location>
        <begin position="181"/>
        <end position="201"/>
    </location>
</feature>
<keyword evidence="5 8" id="KW-0472">Membrane</keyword>
<dbReference type="Pfam" id="PF00854">
    <property type="entry name" value="PTR2"/>
    <property type="match status" value="1"/>
</dbReference>
<feature type="region of interest" description="Disordered" evidence="7">
    <location>
        <begin position="1"/>
        <end position="30"/>
    </location>
</feature>
<dbReference type="InterPro" id="IPR018456">
    <property type="entry name" value="PTR2_symporter_CS"/>
</dbReference>
<feature type="transmembrane region" description="Helical" evidence="8">
    <location>
        <begin position="433"/>
        <end position="453"/>
    </location>
</feature>
<keyword evidence="10" id="KW-1185">Reference proteome</keyword>
<dbReference type="SUPFAM" id="SSF103473">
    <property type="entry name" value="MFS general substrate transporter"/>
    <property type="match status" value="1"/>
</dbReference>
<accession>A0ABP0ZF00</accession>
<organism evidence="9 10">
    <name type="scientific">Lodderomyces beijingensis</name>
    <dbReference type="NCBI Taxonomy" id="1775926"/>
    <lineage>
        <taxon>Eukaryota</taxon>
        <taxon>Fungi</taxon>
        <taxon>Dikarya</taxon>
        <taxon>Ascomycota</taxon>
        <taxon>Saccharomycotina</taxon>
        <taxon>Pichiomycetes</taxon>
        <taxon>Debaryomycetaceae</taxon>
        <taxon>Candida/Lodderomyces clade</taxon>
        <taxon>Lodderomyces</taxon>
    </lineage>
</organism>
<dbReference type="GeneID" id="92206152"/>
<feature type="transmembrane region" description="Helical" evidence="8">
    <location>
        <begin position="543"/>
        <end position="560"/>
    </location>
</feature>
<feature type="transmembrane region" description="Helical" evidence="8">
    <location>
        <begin position="291"/>
        <end position="313"/>
    </location>
</feature>
<protein>
    <recommendedName>
        <fullName evidence="11">Peptide transporter PTR2</fullName>
    </recommendedName>
</protein>
<feature type="transmembrane region" description="Helical" evidence="8">
    <location>
        <begin position="149"/>
        <end position="169"/>
    </location>
</feature>
<dbReference type="InterPro" id="IPR036259">
    <property type="entry name" value="MFS_trans_sf"/>
</dbReference>
<feature type="transmembrane region" description="Helical" evidence="8">
    <location>
        <begin position="572"/>
        <end position="592"/>
    </location>
</feature>
<comment type="similarity">
    <text evidence="2 6">Belongs to the major facilitator superfamily. Proton-dependent oligopeptide transporter (POT/PTR) (TC 2.A.17) family.</text>
</comment>
<feature type="region of interest" description="Disordered" evidence="7">
    <location>
        <begin position="608"/>
        <end position="641"/>
    </location>
</feature>